<gene>
    <name evidence="1" type="ORF">CX676_02160</name>
</gene>
<proteinExistence type="predicted"/>
<evidence type="ECO:0000313" key="2">
    <source>
        <dbReference type="Proteomes" id="UP000234530"/>
    </source>
</evidence>
<protein>
    <submittedName>
        <fullName evidence="1">Uncharacterized protein</fullName>
    </submittedName>
</protein>
<reference evidence="1 2" key="1">
    <citation type="journal article" date="2013" name="Antonie Van Leeuwenhoek">
        <title>Paracoccus zhejiangensis sp. nov., isolated from activated sludge in wastewater-treatment system.</title>
        <authorList>
            <person name="Wu Z.G."/>
            <person name="Zhang D.F."/>
            <person name="Liu Y.L."/>
            <person name="Wang F."/>
            <person name="Jiang X."/>
            <person name="Li C."/>
            <person name="Li S.P."/>
            <person name="Hong Q."/>
            <person name="Li W.J."/>
        </authorList>
    </citation>
    <scope>NUCLEOTIDE SEQUENCE [LARGE SCALE GENOMIC DNA]</scope>
    <source>
        <strain evidence="1 2">J6</strain>
    </source>
</reference>
<organism evidence="1 2">
    <name type="scientific">Paracoccus zhejiangensis</name>
    <dbReference type="NCBI Taxonomy" id="1077935"/>
    <lineage>
        <taxon>Bacteria</taxon>
        <taxon>Pseudomonadati</taxon>
        <taxon>Pseudomonadota</taxon>
        <taxon>Alphaproteobacteria</taxon>
        <taxon>Rhodobacterales</taxon>
        <taxon>Paracoccaceae</taxon>
        <taxon>Paracoccus</taxon>
    </lineage>
</organism>
<dbReference type="SUPFAM" id="SSF48452">
    <property type="entry name" value="TPR-like"/>
    <property type="match status" value="1"/>
</dbReference>
<evidence type="ECO:0000313" key="1">
    <source>
        <dbReference type="EMBL" id="AUH63107.1"/>
    </source>
</evidence>
<dbReference type="InterPro" id="IPR011990">
    <property type="entry name" value="TPR-like_helical_dom_sf"/>
</dbReference>
<dbReference type="OrthoDB" id="9816424at2"/>
<name>A0A2H5EUY1_9RHOB</name>
<dbReference type="Gene3D" id="1.25.40.10">
    <property type="entry name" value="Tetratricopeptide repeat domain"/>
    <property type="match status" value="1"/>
</dbReference>
<sequence>MTDPLTRLAILNGTDKFGYHDYTPHYFGLLNHLRDEPLKLLEIGVGGYGSPVRGGESLAVWRDFFPEGQITGLDIQRKTIDLGSRVRIVQGSQVDADCLSQIEAERGPFDVILDDGSHRNEHVVESFALLFPGLKPGGLYLVEDVQTSFFPRFGGSLTLDSPNSVGMAAEIMAQLQSGRGGEIVAVERFHNIFAFWKRDPGRSAPGIEDDRRVRAADGVTRIDADSVTDAAALMQAVDRVGETGLLLIEGQPDPALLLQLFVEVDHTEIRVHFPDAPLLPSAPRILGMAIYGDGVVLQIGDNTYPSNFDYSPENPLAAAAMATISEVIADPAATENGLQQAAVMTERFHGADAAAPLLQRLSQMGCTDQRFYLLYAKLLRQSEDWPAMERLCREALTHLPDDPQVLPTLALALRRQGRLDEALDLLRTAHEANPRVRSIVTTLANLEVSVGNRPRAIELLEKAMVLFPPADRAVRQRKLIELCLVSGDQEAAQRVARRLREAVPDDPLATEVLGPVAASDAKT</sequence>
<dbReference type="Proteomes" id="UP000234530">
    <property type="component" value="Chromosome"/>
</dbReference>
<dbReference type="Gene3D" id="3.40.50.150">
    <property type="entry name" value="Vaccinia Virus protein VP39"/>
    <property type="match status" value="1"/>
</dbReference>
<dbReference type="SUPFAM" id="SSF53335">
    <property type="entry name" value="S-adenosyl-L-methionine-dependent methyltransferases"/>
    <property type="match status" value="1"/>
</dbReference>
<dbReference type="InterPro" id="IPR029063">
    <property type="entry name" value="SAM-dependent_MTases_sf"/>
</dbReference>
<keyword evidence="2" id="KW-1185">Reference proteome</keyword>
<dbReference type="RefSeq" id="WP_101751149.1">
    <property type="nucleotide sequence ID" value="NZ_CP025430.1"/>
</dbReference>
<dbReference type="AlphaFoldDB" id="A0A2H5EUY1"/>
<dbReference type="KEGG" id="pzh:CX676_02160"/>
<accession>A0A2H5EUY1</accession>
<dbReference type="EMBL" id="CP025430">
    <property type="protein sequence ID" value="AUH63107.1"/>
    <property type="molecule type" value="Genomic_DNA"/>
</dbReference>